<dbReference type="AlphaFoldDB" id="A0AAC8WDF1"/>
<gene>
    <name evidence="1" type="ORF">RO02_00750</name>
</gene>
<evidence type="ECO:0000313" key="1">
    <source>
        <dbReference type="EMBL" id="ALM93193.1"/>
    </source>
</evidence>
<reference evidence="1 2" key="1">
    <citation type="submission" date="2015-11" db="EMBL/GenBank/DDBJ databases">
        <authorList>
            <person name="Kook J.-K."/>
            <person name="Park S.-N."/>
            <person name="Lim Y.K."/>
            <person name="Jo E."/>
        </authorList>
    </citation>
    <scope>NUCLEOTIDE SEQUENCE [LARGE SCALE GENOMIC DNA]</scope>
    <source>
        <strain evidence="1 2">ChDC F306</strain>
    </source>
</reference>
<protein>
    <recommendedName>
        <fullName evidence="3">Peptidase U32</fullName>
    </recommendedName>
</protein>
<evidence type="ECO:0000313" key="2">
    <source>
        <dbReference type="Proteomes" id="UP000067061"/>
    </source>
</evidence>
<proteinExistence type="predicted"/>
<sequence>MKYLSVPAMFTNEYLEKLNQMNKENKRGIKIYETYGSIPGYLVGSIRPSNTLKSITKEELFSYIKKGKELGIGFNYIMNSTVLDGFEYNKELKMEVINFIKELVSVGLSKITISVPYLIKLVRKYFPNLHIVASICMEISSLQGLEDVRELGVNSVVMAKDTNRDFKLLRNILKNKGELSIKLLCTTPCIFKCSDLIYHMNFSSIQDNKLKNSYQMTGKVIPHTAVRCQMRRLKNPVEFIKSPWIRPEDLDYYNKIGIEYFKIDGRDKTEDYNLEVINAYMNEEYDGNLLYLMQNYYPKNSLEFLTIDKLPNFKLGVFLDNKLLNNFINYFYNEGNPCNEGCQNCNYCENWKEKAIQIKDENIEKYMKVLLKEEEERFDI</sequence>
<evidence type="ECO:0008006" key="3">
    <source>
        <dbReference type="Google" id="ProtNLM"/>
    </source>
</evidence>
<dbReference type="PANTHER" id="PTHR30217">
    <property type="entry name" value="PEPTIDASE U32 FAMILY"/>
    <property type="match status" value="1"/>
</dbReference>
<dbReference type="InterPro" id="IPR001539">
    <property type="entry name" value="Peptidase_U32"/>
</dbReference>
<dbReference type="InterPro" id="IPR051454">
    <property type="entry name" value="RNA/ubiquinone_mod_enzymes"/>
</dbReference>
<dbReference type="Pfam" id="PF01136">
    <property type="entry name" value="Peptidase_U32"/>
    <property type="match status" value="1"/>
</dbReference>
<dbReference type="RefSeq" id="WP_060495669.1">
    <property type="nucleotide sequence ID" value="NZ_CP013121.1"/>
</dbReference>
<name>A0AAC8WDF1_FUSNP</name>
<accession>A0AAC8WDF1</accession>
<dbReference type="PANTHER" id="PTHR30217:SF10">
    <property type="entry name" value="23S RRNA 5-HYDROXYCYTIDINE C2501 SYNTHASE"/>
    <property type="match status" value="1"/>
</dbReference>
<dbReference type="EMBL" id="CP013121">
    <property type="protein sequence ID" value="ALM93193.1"/>
    <property type="molecule type" value="Genomic_DNA"/>
</dbReference>
<organism evidence="1 2">
    <name type="scientific">Fusobacterium nucleatum subsp. polymorphum</name>
    <name type="common">Fusobacterium polymorphum</name>
    <dbReference type="NCBI Taxonomy" id="76857"/>
    <lineage>
        <taxon>Bacteria</taxon>
        <taxon>Fusobacteriati</taxon>
        <taxon>Fusobacteriota</taxon>
        <taxon>Fusobacteriia</taxon>
        <taxon>Fusobacteriales</taxon>
        <taxon>Fusobacteriaceae</taxon>
        <taxon>Fusobacterium</taxon>
    </lineage>
</organism>
<dbReference type="Proteomes" id="UP000067061">
    <property type="component" value="Chromosome"/>
</dbReference>